<comment type="caution">
    <text evidence="3">The sequence shown here is derived from an EMBL/GenBank/DDBJ whole genome shotgun (WGS) entry which is preliminary data.</text>
</comment>
<feature type="domain" description="Activator of Hsp90 ATPase homologue 1/2-like C-terminal" evidence="2">
    <location>
        <begin position="14"/>
        <end position="138"/>
    </location>
</feature>
<evidence type="ECO:0000313" key="4">
    <source>
        <dbReference type="Proteomes" id="UP000298264"/>
    </source>
</evidence>
<reference evidence="3" key="1">
    <citation type="journal article" date="2019" name="PLoS Negl. Trop. Dis.">
        <title>Revisiting the worldwide diversity of Leptospira species in the environment.</title>
        <authorList>
            <person name="Vincent A.T."/>
            <person name="Schiettekatte O."/>
            <person name="Bourhy P."/>
            <person name="Veyrier F.J."/>
            <person name="Picardeau M."/>
        </authorList>
    </citation>
    <scope>NUCLEOTIDE SEQUENCE [LARGE SCALE GENOMIC DNA]</scope>
    <source>
        <strain evidence="3">201400974</strain>
    </source>
</reference>
<dbReference type="Gene3D" id="3.30.530.20">
    <property type="match status" value="1"/>
</dbReference>
<keyword evidence="4" id="KW-1185">Reference proteome</keyword>
<protein>
    <recommendedName>
        <fullName evidence="2">Activator of Hsp90 ATPase homologue 1/2-like C-terminal domain-containing protein</fullName>
    </recommendedName>
</protein>
<dbReference type="EMBL" id="RQHV01000061">
    <property type="protein sequence ID" value="TGN08289.1"/>
    <property type="molecule type" value="Genomic_DNA"/>
</dbReference>
<comment type="similarity">
    <text evidence="1">Belongs to the AHA1 family.</text>
</comment>
<sequence>MDFSFIETKILIHAKPSTVWEVFTNPILTRQMGGEYVTNWKQGSSFGWKGLDGKMLTRGKILEIEPDSYFKHSLFETIASEEGDSPIINSVITYRFEKEDEFTELIGREDFKVPINQKEYENIRSGWKLALEAVKATAEAADRKT</sequence>
<dbReference type="InterPro" id="IPR023393">
    <property type="entry name" value="START-like_dom_sf"/>
</dbReference>
<dbReference type="CDD" id="cd07814">
    <property type="entry name" value="SRPBCC_CalC_Aha1-like"/>
    <property type="match status" value="1"/>
</dbReference>
<organism evidence="3 4">
    <name type="scientific">Leptospira ilyithenensis</name>
    <dbReference type="NCBI Taxonomy" id="2484901"/>
    <lineage>
        <taxon>Bacteria</taxon>
        <taxon>Pseudomonadati</taxon>
        <taxon>Spirochaetota</taxon>
        <taxon>Spirochaetia</taxon>
        <taxon>Leptospirales</taxon>
        <taxon>Leptospiraceae</taxon>
        <taxon>Leptospira</taxon>
    </lineage>
</organism>
<dbReference type="Proteomes" id="UP000298264">
    <property type="component" value="Unassembled WGS sequence"/>
</dbReference>
<dbReference type="InterPro" id="IPR013538">
    <property type="entry name" value="ASHA1/2-like_C"/>
</dbReference>
<dbReference type="AlphaFoldDB" id="A0A4R9LNP3"/>
<accession>A0A4R9LNP3</accession>
<evidence type="ECO:0000256" key="1">
    <source>
        <dbReference type="ARBA" id="ARBA00006817"/>
    </source>
</evidence>
<dbReference type="RefSeq" id="WP_135765242.1">
    <property type="nucleotide sequence ID" value="NZ_RQHV01000061.1"/>
</dbReference>
<dbReference type="OrthoDB" id="765368at2"/>
<dbReference type="SUPFAM" id="SSF55961">
    <property type="entry name" value="Bet v1-like"/>
    <property type="match status" value="1"/>
</dbReference>
<gene>
    <name evidence="3" type="ORF">EHS11_15350</name>
</gene>
<evidence type="ECO:0000313" key="3">
    <source>
        <dbReference type="EMBL" id="TGN08289.1"/>
    </source>
</evidence>
<proteinExistence type="inferred from homology"/>
<evidence type="ECO:0000259" key="2">
    <source>
        <dbReference type="Pfam" id="PF08327"/>
    </source>
</evidence>
<name>A0A4R9LNP3_9LEPT</name>
<dbReference type="Pfam" id="PF08327">
    <property type="entry name" value="AHSA1"/>
    <property type="match status" value="1"/>
</dbReference>